<keyword evidence="9 10" id="KW-0066">ATP synthesis</keyword>
<name>A0A172T297_FERPE</name>
<protein>
    <recommendedName>
        <fullName evidence="10">ATP synthase gamma chain</fullName>
    </recommendedName>
    <alternativeName>
        <fullName evidence="10">ATP synthase F1 sector gamma subunit</fullName>
    </alternativeName>
    <alternativeName>
        <fullName evidence="10">F-ATPase gamma subunit</fullName>
    </alternativeName>
</protein>
<dbReference type="SUPFAM" id="SSF52943">
    <property type="entry name" value="ATP synthase (F1-ATPase), gamma subunit"/>
    <property type="match status" value="1"/>
</dbReference>
<dbReference type="HAMAP" id="MF_00815">
    <property type="entry name" value="ATP_synth_gamma_bact"/>
    <property type="match status" value="1"/>
</dbReference>
<organism evidence="11 12">
    <name type="scientific">Fervidobacterium pennivorans</name>
    <dbReference type="NCBI Taxonomy" id="93466"/>
    <lineage>
        <taxon>Bacteria</taxon>
        <taxon>Thermotogati</taxon>
        <taxon>Thermotogota</taxon>
        <taxon>Thermotogae</taxon>
        <taxon>Thermotogales</taxon>
        <taxon>Fervidobacteriaceae</taxon>
        <taxon>Fervidobacterium</taxon>
    </lineage>
</organism>
<comment type="subunit">
    <text evidence="10">F-type ATPases have 2 components, CF(1) - the catalytic core - and CF(0) - the membrane proton channel. CF(1) has five subunits: alpha(3), beta(3), gamma(1), delta(1), epsilon(1). CF(0) has three main subunits: a, b and c.</text>
</comment>
<evidence type="ECO:0000256" key="3">
    <source>
        <dbReference type="ARBA" id="ARBA00007681"/>
    </source>
</evidence>
<evidence type="ECO:0000256" key="6">
    <source>
        <dbReference type="ARBA" id="ARBA00023065"/>
    </source>
</evidence>
<gene>
    <name evidence="10" type="primary">atpG</name>
    <name evidence="11" type="ORF">JM64_03380</name>
</gene>
<dbReference type="GO" id="GO:0005886">
    <property type="term" value="C:plasma membrane"/>
    <property type="evidence" value="ECO:0007669"/>
    <property type="project" value="UniProtKB-SubCell"/>
</dbReference>
<sequence>MSRGKLLQIKRKINATQSLKKITKAMEMVSTARIKKVEKRLQMAREFLNETKRITARVHFEVKHPFVTGEGKKALVVIGTDMGLCGSFPTEIAKKAIYLDKKENFDQLYIVGAKIAPIFRSNPKVVRIYEHVYETPTFDFTKTLINDLLANGVGTVKVVYGKFKNKLAQIPDVYVLTPIKVEEGSKEEPFEKGDRYEFEPTEESFQNALVEFYASSVLYALAFETKISELYARQNAMRNATENAEEVVRLLTIEYNKARQASITQELIEIVTGADALKEE</sequence>
<dbReference type="InterPro" id="IPR023632">
    <property type="entry name" value="ATP_synth_F1_gsu_CS"/>
</dbReference>
<dbReference type="PANTHER" id="PTHR11693:SF22">
    <property type="entry name" value="ATP SYNTHASE SUBUNIT GAMMA, MITOCHONDRIAL"/>
    <property type="match status" value="1"/>
</dbReference>
<dbReference type="PRINTS" id="PR00126">
    <property type="entry name" value="ATPASEGAMMA"/>
</dbReference>
<dbReference type="InterPro" id="IPR035968">
    <property type="entry name" value="ATP_synth_F1_ATPase_gsu"/>
</dbReference>
<dbReference type="Gene3D" id="3.40.1380.10">
    <property type="match status" value="1"/>
</dbReference>
<evidence type="ECO:0000256" key="7">
    <source>
        <dbReference type="ARBA" id="ARBA00023136"/>
    </source>
</evidence>
<evidence type="ECO:0000256" key="5">
    <source>
        <dbReference type="ARBA" id="ARBA00022781"/>
    </source>
</evidence>
<comment type="similarity">
    <text evidence="3 10">Belongs to the ATPase gamma chain family.</text>
</comment>
<dbReference type="PATRIC" id="fig|93466.3.peg.730"/>
<keyword evidence="10" id="KW-1003">Cell membrane</keyword>
<dbReference type="KEGG" id="fng:JM64_03380"/>
<dbReference type="EMBL" id="CP011393">
    <property type="protein sequence ID" value="ANE41135.1"/>
    <property type="molecule type" value="Genomic_DNA"/>
</dbReference>
<dbReference type="InterPro" id="IPR000131">
    <property type="entry name" value="ATP_synth_F1_gsu"/>
</dbReference>
<dbReference type="GO" id="GO:0046933">
    <property type="term" value="F:proton-transporting ATP synthase activity, rotational mechanism"/>
    <property type="evidence" value="ECO:0007669"/>
    <property type="project" value="UniProtKB-UniRule"/>
</dbReference>
<dbReference type="OrthoDB" id="9812769at2"/>
<dbReference type="PROSITE" id="PS00153">
    <property type="entry name" value="ATPASE_GAMMA"/>
    <property type="match status" value="1"/>
</dbReference>
<keyword evidence="6 10" id="KW-0406">Ion transport</keyword>
<keyword evidence="4 10" id="KW-0813">Transport</keyword>
<evidence type="ECO:0000256" key="9">
    <source>
        <dbReference type="ARBA" id="ARBA00023310"/>
    </source>
</evidence>
<dbReference type="GO" id="GO:0042777">
    <property type="term" value="P:proton motive force-driven plasma membrane ATP synthesis"/>
    <property type="evidence" value="ECO:0007669"/>
    <property type="project" value="UniProtKB-UniRule"/>
</dbReference>
<dbReference type="Proteomes" id="UP000077096">
    <property type="component" value="Chromosome"/>
</dbReference>
<evidence type="ECO:0000256" key="10">
    <source>
        <dbReference type="HAMAP-Rule" id="MF_00815"/>
    </source>
</evidence>
<dbReference type="PANTHER" id="PTHR11693">
    <property type="entry name" value="ATP SYNTHASE GAMMA CHAIN"/>
    <property type="match status" value="1"/>
</dbReference>
<dbReference type="GO" id="GO:0005524">
    <property type="term" value="F:ATP binding"/>
    <property type="evidence" value="ECO:0007669"/>
    <property type="project" value="UniProtKB-UniRule"/>
</dbReference>
<evidence type="ECO:0000313" key="12">
    <source>
        <dbReference type="Proteomes" id="UP000077096"/>
    </source>
</evidence>
<dbReference type="GO" id="GO:0045259">
    <property type="term" value="C:proton-transporting ATP synthase complex"/>
    <property type="evidence" value="ECO:0007669"/>
    <property type="project" value="UniProtKB-KW"/>
</dbReference>
<keyword evidence="8 10" id="KW-0139">CF(1)</keyword>
<dbReference type="Pfam" id="PF00231">
    <property type="entry name" value="ATP-synt"/>
    <property type="match status" value="1"/>
</dbReference>
<dbReference type="NCBIfam" id="TIGR01146">
    <property type="entry name" value="ATPsyn_F1gamma"/>
    <property type="match status" value="1"/>
</dbReference>
<dbReference type="AlphaFoldDB" id="A0A172T297"/>
<evidence type="ECO:0000313" key="11">
    <source>
        <dbReference type="EMBL" id="ANE41135.1"/>
    </source>
</evidence>
<keyword evidence="5 10" id="KW-0375">Hydrogen ion transport</keyword>
<evidence type="ECO:0000256" key="1">
    <source>
        <dbReference type="ARBA" id="ARBA00003456"/>
    </source>
</evidence>
<comment type="function">
    <text evidence="1 10">Produces ATP from ADP in the presence of a proton gradient across the membrane. The gamma chain is believed to be important in regulating ATPase activity and the flow of protons through the CF(0) complex.</text>
</comment>
<comment type="subcellular location">
    <subcellularLocation>
        <location evidence="10">Cell membrane</location>
        <topology evidence="10">Peripheral membrane protein</topology>
    </subcellularLocation>
    <subcellularLocation>
        <location evidence="2">Membrane</location>
        <topology evidence="2">Peripheral membrane protein</topology>
    </subcellularLocation>
</comment>
<dbReference type="Gene3D" id="1.10.287.80">
    <property type="entry name" value="ATP synthase, gamma subunit, helix hairpin domain"/>
    <property type="match status" value="1"/>
</dbReference>
<evidence type="ECO:0000256" key="2">
    <source>
        <dbReference type="ARBA" id="ARBA00004170"/>
    </source>
</evidence>
<dbReference type="CDD" id="cd12151">
    <property type="entry name" value="F1-ATPase_gamma"/>
    <property type="match status" value="1"/>
</dbReference>
<keyword evidence="7 10" id="KW-0472">Membrane</keyword>
<evidence type="ECO:0000256" key="8">
    <source>
        <dbReference type="ARBA" id="ARBA00023196"/>
    </source>
</evidence>
<reference evidence="11 12" key="1">
    <citation type="submission" date="2014-08" db="EMBL/GenBank/DDBJ databases">
        <title>Fervidobacterium pennivorans DYC genome.</title>
        <authorList>
            <person name="Wushke S."/>
        </authorList>
    </citation>
    <scope>NUCLEOTIDE SEQUENCE [LARGE SCALE GENOMIC DNA]</scope>
    <source>
        <strain evidence="11 12">DYC</strain>
    </source>
</reference>
<evidence type="ECO:0000256" key="4">
    <source>
        <dbReference type="ARBA" id="ARBA00022448"/>
    </source>
</evidence>
<proteinExistence type="inferred from homology"/>
<accession>A0A172T297</accession>